<dbReference type="PANTHER" id="PTHR12558:SF36">
    <property type="entry name" value="ANAPHASE-PROMOTING COMPLEX SUBUNIT 7"/>
    <property type="match status" value="1"/>
</dbReference>
<dbReference type="GO" id="GO:0005680">
    <property type="term" value="C:anaphase-promoting complex"/>
    <property type="evidence" value="ECO:0007669"/>
    <property type="project" value="TreeGrafter"/>
</dbReference>
<dbReference type="PANTHER" id="PTHR12558">
    <property type="entry name" value="CELL DIVISION CYCLE 16,23,27"/>
    <property type="match status" value="1"/>
</dbReference>
<evidence type="ECO:0000256" key="2">
    <source>
        <dbReference type="PROSITE-ProRule" id="PRU00339"/>
    </source>
</evidence>
<dbReference type="InterPro" id="IPR011990">
    <property type="entry name" value="TPR-like_helical_dom_sf"/>
</dbReference>
<protein>
    <recommendedName>
        <fullName evidence="6">Anaphase-promoting complex subunit 7</fullName>
    </recommendedName>
</protein>
<dbReference type="InterPro" id="IPR019734">
    <property type="entry name" value="TPR_rpt"/>
</dbReference>
<dbReference type="AlphaFoldDB" id="H2YD25"/>
<dbReference type="GO" id="GO:0051301">
    <property type="term" value="P:cell division"/>
    <property type="evidence" value="ECO:0007669"/>
    <property type="project" value="TreeGrafter"/>
</dbReference>
<evidence type="ECO:0000256" key="1">
    <source>
        <dbReference type="ARBA" id="ARBA00022803"/>
    </source>
</evidence>
<name>H2YD25_CIOSA</name>
<accession>H2YD25</accession>
<dbReference type="GO" id="GO:0045842">
    <property type="term" value="P:positive regulation of mitotic metaphase/anaphase transition"/>
    <property type="evidence" value="ECO:0007669"/>
    <property type="project" value="TreeGrafter"/>
</dbReference>
<evidence type="ECO:0000313" key="4">
    <source>
        <dbReference type="Ensembl" id="ENSCSAVP00000003223.1"/>
    </source>
</evidence>
<dbReference type="eggNOG" id="KOG1174">
    <property type="taxonomic scope" value="Eukaryota"/>
</dbReference>
<sequence>VSVVDQLRMMHSYNMHISTSLLSNIAMTMMQNCKDLFGGHQQYEILVYNADSLFLNKEHKKAEVVYRKALSWHKSMPKNLKSSAISPEIDLLHVKFRIYECCMIDGNEDSALEALLRIEERQRSVKVNYALAKLYQARHLRRNSINCYKEVLRSCPLALDCAVELLRLGEHPNVVISIMNVGCNIDWLPSYIKAHAFVISRDFSKAAVAFDVLHKSVTLNRNLNILSDLAYASYMAEDQSAALQHYKSLHMQDKFWLRGMDLYACILYEEKMTEELDKLSTEIFSASELHSEPWVVMGYQAITSEEFTKSVYMAAKANQLDMFSVQAFLLKAAGLAGLGEVQKALVHSREAITLAPHRLDCYSKLVALYMTENRNNEALTVAKSAFETIGPTPGTYVLCALAMMPEPTSLERAAKLVERALSLDPNHRSAVEMKSSILYRQEKYTDAIKFLKSATQRFGSSSLHCILGDCYFKLSKLVDAVDHYNIALSLNPVCKDAKDGLSKVNKSDRSEFDSEQNTSLEREDEERMTTGSTWPHDNPWF</sequence>
<dbReference type="Gene3D" id="1.25.40.10">
    <property type="entry name" value="Tetratricopeptide repeat domain"/>
    <property type="match status" value="2"/>
</dbReference>
<dbReference type="SMART" id="SM00028">
    <property type="entry name" value="TPR"/>
    <property type="match status" value="4"/>
</dbReference>
<dbReference type="GeneTree" id="ENSGT00950000182950"/>
<keyword evidence="5" id="KW-1185">Reference proteome</keyword>
<dbReference type="HOGENOM" id="CLU_026953_0_1_1"/>
<evidence type="ECO:0000313" key="5">
    <source>
        <dbReference type="Proteomes" id="UP000007875"/>
    </source>
</evidence>
<dbReference type="SUPFAM" id="SSF48452">
    <property type="entry name" value="TPR-like"/>
    <property type="match status" value="2"/>
</dbReference>
<evidence type="ECO:0000256" key="3">
    <source>
        <dbReference type="SAM" id="MobiDB-lite"/>
    </source>
</evidence>
<dbReference type="OMA" id="MGECYYY"/>
<dbReference type="PROSITE" id="PS50005">
    <property type="entry name" value="TPR"/>
    <property type="match status" value="1"/>
</dbReference>
<feature type="repeat" description="TPR" evidence="2">
    <location>
        <begin position="461"/>
        <end position="494"/>
    </location>
</feature>
<organism evidence="4 5">
    <name type="scientific">Ciona savignyi</name>
    <name type="common">Pacific transparent sea squirt</name>
    <dbReference type="NCBI Taxonomy" id="51511"/>
    <lineage>
        <taxon>Eukaryota</taxon>
        <taxon>Metazoa</taxon>
        <taxon>Chordata</taxon>
        <taxon>Tunicata</taxon>
        <taxon>Ascidiacea</taxon>
        <taxon>Phlebobranchia</taxon>
        <taxon>Cionidae</taxon>
        <taxon>Ciona</taxon>
    </lineage>
</organism>
<reference evidence="4" key="3">
    <citation type="submission" date="2025-09" db="UniProtKB">
        <authorList>
            <consortium name="Ensembl"/>
        </authorList>
    </citation>
    <scope>IDENTIFICATION</scope>
</reference>
<dbReference type="Ensembl" id="ENSCSAVT00000003272.1">
    <property type="protein sequence ID" value="ENSCSAVP00000003223.1"/>
    <property type="gene ID" value="ENSCSAVG00000001916.1"/>
</dbReference>
<keyword evidence="1 2" id="KW-0802">TPR repeat</keyword>
<reference evidence="5" key="1">
    <citation type="submission" date="2003-08" db="EMBL/GenBank/DDBJ databases">
        <authorList>
            <person name="Birren B."/>
            <person name="Nusbaum C."/>
            <person name="Abebe A."/>
            <person name="Abouelleil A."/>
            <person name="Adekoya E."/>
            <person name="Ait-zahra M."/>
            <person name="Allen N."/>
            <person name="Allen T."/>
            <person name="An P."/>
            <person name="Anderson M."/>
            <person name="Anderson S."/>
            <person name="Arachchi H."/>
            <person name="Armbruster J."/>
            <person name="Bachantsang P."/>
            <person name="Baldwin J."/>
            <person name="Barry A."/>
            <person name="Bayul T."/>
            <person name="Blitshsteyn B."/>
            <person name="Bloom T."/>
            <person name="Blye J."/>
            <person name="Boguslavskiy L."/>
            <person name="Borowsky M."/>
            <person name="Boukhgalter B."/>
            <person name="Brunache A."/>
            <person name="Butler J."/>
            <person name="Calixte N."/>
            <person name="Calvo S."/>
            <person name="Camarata J."/>
            <person name="Campo K."/>
            <person name="Chang J."/>
            <person name="Cheshatsang Y."/>
            <person name="Citroen M."/>
            <person name="Collymore A."/>
            <person name="Considine T."/>
            <person name="Cook A."/>
            <person name="Cooke P."/>
            <person name="Corum B."/>
            <person name="Cuomo C."/>
            <person name="David R."/>
            <person name="Dawoe T."/>
            <person name="Degray S."/>
            <person name="Dodge S."/>
            <person name="Dooley K."/>
            <person name="Dorje P."/>
            <person name="Dorjee K."/>
            <person name="Dorris L."/>
            <person name="Duffey N."/>
            <person name="Dupes A."/>
            <person name="Elkins T."/>
            <person name="Engels R."/>
            <person name="Erickson J."/>
            <person name="Farina A."/>
            <person name="Faro S."/>
            <person name="Ferreira P."/>
            <person name="Fischer H."/>
            <person name="Fitzgerald M."/>
            <person name="Foley K."/>
            <person name="Gage D."/>
            <person name="Galagan J."/>
            <person name="Gearin G."/>
            <person name="Gnerre S."/>
            <person name="Gnirke A."/>
            <person name="Goyette A."/>
            <person name="Graham J."/>
            <person name="Grandbois E."/>
            <person name="Gyaltsen K."/>
            <person name="Hafez N."/>
            <person name="Hagopian D."/>
            <person name="Hagos B."/>
            <person name="Hall J."/>
            <person name="Hatcher B."/>
            <person name="Heller A."/>
            <person name="Higgins H."/>
            <person name="Honan T."/>
            <person name="Horn A."/>
            <person name="Houde N."/>
            <person name="Hughes L."/>
            <person name="Hulme W."/>
            <person name="Husby E."/>
            <person name="Iliev I."/>
            <person name="Jaffe D."/>
            <person name="Jones C."/>
            <person name="Kamal M."/>
            <person name="Kamat A."/>
            <person name="Kamvysselis M."/>
            <person name="Karlsson E."/>
            <person name="Kells C."/>
            <person name="Kieu A."/>
            <person name="Kisner P."/>
            <person name="Kodira C."/>
            <person name="Kulbokas E."/>
            <person name="Labutti K."/>
            <person name="Lama D."/>
            <person name="Landers T."/>
            <person name="Leger J."/>
            <person name="Levine S."/>
            <person name="Lewis D."/>
            <person name="Lewis T."/>
            <person name="Lindblad-toh K."/>
            <person name="Liu X."/>
            <person name="Lokyitsang T."/>
            <person name="Lokyitsang Y."/>
            <person name="Lucien O."/>
            <person name="Lui A."/>
            <person name="Ma L.J."/>
            <person name="Mabbitt R."/>
            <person name="Macdonald J."/>
            <person name="Maclean C."/>
            <person name="Major J."/>
            <person name="Manning J."/>
            <person name="Marabella R."/>
            <person name="Maru K."/>
            <person name="Matthews C."/>
            <person name="Mauceli E."/>
            <person name="Mccarthy M."/>
            <person name="Mcdonough S."/>
            <person name="Mcghee T."/>
            <person name="Meldrim J."/>
            <person name="Meneus L."/>
            <person name="Mesirov J."/>
            <person name="Mihalev A."/>
            <person name="Mihova T."/>
            <person name="Mikkelsen T."/>
            <person name="Mlenga V."/>
            <person name="Moru K."/>
            <person name="Mozes J."/>
            <person name="Mulrain L."/>
            <person name="Munson G."/>
            <person name="Naylor J."/>
            <person name="Newes C."/>
            <person name="Nguyen C."/>
            <person name="Nguyen N."/>
            <person name="Nguyen T."/>
            <person name="Nicol R."/>
            <person name="Nielsen C."/>
            <person name="Nizzari M."/>
            <person name="Norbu C."/>
            <person name="Norbu N."/>
            <person name="O'donnell P."/>
            <person name="Okoawo O."/>
            <person name="O'leary S."/>
            <person name="Omotosho B."/>
            <person name="O'neill K."/>
            <person name="Osman S."/>
            <person name="Parker S."/>
            <person name="Perrin D."/>
            <person name="Phunkhang P."/>
            <person name="Piqani B."/>
            <person name="Purcell S."/>
            <person name="Rachupka T."/>
            <person name="Ramasamy U."/>
            <person name="Rameau R."/>
            <person name="Ray V."/>
            <person name="Raymond C."/>
            <person name="Retta R."/>
            <person name="Richardson S."/>
            <person name="Rise C."/>
            <person name="Rodriguez J."/>
            <person name="Rogers J."/>
            <person name="Rogov P."/>
            <person name="Rutman M."/>
            <person name="Schupbach R."/>
            <person name="Seaman C."/>
            <person name="Settipalli S."/>
            <person name="Sharpe T."/>
            <person name="Sheridan J."/>
            <person name="Sherpa N."/>
            <person name="Shi J."/>
            <person name="Smirnov S."/>
            <person name="Smith C."/>
            <person name="Sougnez C."/>
            <person name="Spencer B."/>
            <person name="Stalker J."/>
            <person name="Stange-thomann N."/>
            <person name="Stavropoulos S."/>
            <person name="Stetson K."/>
            <person name="Stone C."/>
            <person name="Stone S."/>
            <person name="Stubbs M."/>
            <person name="Talamas J."/>
            <person name="Tchuinga P."/>
            <person name="Tenzing P."/>
            <person name="Tesfaye S."/>
            <person name="Theodore J."/>
            <person name="Thoulutsang Y."/>
            <person name="Topham K."/>
            <person name="Towey S."/>
            <person name="Tsamla T."/>
            <person name="Tsomo N."/>
            <person name="Vallee D."/>
            <person name="Vassiliev H."/>
            <person name="Venkataraman V."/>
            <person name="Vinson J."/>
            <person name="Vo A."/>
            <person name="Wade C."/>
            <person name="Wang S."/>
            <person name="Wangchuk T."/>
            <person name="Wangdi T."/>
            <person name="Whittaker C."/>
            <person name="Wilkinson J."/>
            <person name="Wu Y."/>
            <person name="Wyman D."/>
            <person name="Yadav S."/>
            <person name="Yang S."/>
            <person name="Yang X."/>
            <person name="Yeager S."/>
            <person name="Yee E."/>
            <person name="Young G."/>
            <person name="Zainoun J."/>
            <person name="Zembeck L."/>
            <person name="Zimmer A."/>
            <person name="Zody M."/>
            <person name="Lander E."/>
        </authorList>
    </citation>
    <scope>NUCLEOTIDE SEQUENCE [LARGE SCALE GENOMIC DNA]</scope>
</reference>
<reference evidence="4" key="2">
    <citation type="submission" date="2025-08" db="UniProtKB">
        <authorList>
            <consortium name="Ensembl"/>
        </authorList>
    </citation>
    <scope>IDENTIFICATION</scope>
</reference>
<proteinExistence type="predicted"/>
<feature type="region of interest" description="Disordered" evidence="3">
    <location>
        <begin position="503"/>
        <end position="541"/>
    </location>
</feature>
<feature type="compositionally biased region" description="Basic and acidic residues" evidence="3">
    <location>
        <begin position="503"/>
        <end position="512"/>
    </location>
</feature>
<dbReference type="InParanoid" id="H2YD25"/>
<dbReference type="STRING" id="51511.ENSCSAVP00000003223"/>
<evidence type="ECO:0008006" key="6">
    <source>
        <dbReference type="Google" id="ProtNLM"/>
    </source>
</evidence>
<dbReference type="GO" id="GO:0016567">
    <property type="term" value="P:protein ubiquitination"/>
    <property type="evidence" value="ECO:0007669"/>
    <property type="project" value="TreeGrafter"/>
</dbReference>
<dbReference type="Proteomes" id="UP000007875">
    <property type="component" value="Unassembled WGS sequence"/>
</dbReference>
<dbReference type="Pfam" id="PF12895">
    <property type="entry name" value="ANAPC3"/>
    <property type="match status" value="1"/>
</dbReference>